<dbReference type="OrthoDB" id="19014at2759"/>
<dbReference type="SMART" id="SM00248">
    <property type="entry name" value="ANK"/>
    <property type="match status" value="4"/>
</dbReference>
<feature type="repeat" description="ANK" evidence="4">
    <location>
        <begin position="41"/>
        <end position="73"/>
    </location>
</feature>
<protein>
    <recommendedName>
        <fullName evidence="8">ANK_REP_REGION domain-containing protein</fullName>
    </recommendedName>
</protein>
<organism evidence="6 7">
    <name type="scientific">Meloidogyne graminicola</name>
    <dbReference type="NCBI Taxonomy" id="189291"/>
    <lineage>
        <taxon>Eukaryota</taxon>
        <taxon>Metazoa</taxon>
        <taxon>Ecdysozoa</taxon>
        <taxon>Nematoda</taxon>
        <taxon>Chromadorea</taxon>
        <taxon>Rhabditida</taxon>
        <taxon>Tylenchina</taxon>
        <taxon>Tylenchomorpha</taxon>
        <taxon>Tylenchoidea</taxon>
        <taxon>Meloidogynidae</taxon>
        <taxon>Meloidogyninae</taxon>
        <taxon>Meloidogyne</taxon>
    </lineage>
</organism>
<dbReference type="SUPFAM" id="SSF48403">
    <property type="entry name" value="Ankyrin repeat"/>
    <property type="match status" value="1"/>
</dbReference>
<proteinExistence type="inferred from homology"/>
<dbReference type="GO" id="GO:0005737">
    <property type="term" value="C:cytoplasm"/>
    <property type="evidence" value="ECO:0007669"/>
    <property type="project" value="TreeGrafter"/>
</dbReference>
<evidence type="ECO:0000256" key="2">
    <source>
        <dbReference type="ARBA" id="ARBA00022737"/>
    </source>
</evidence>
<feature type="compositionally biased region" description="Polar residues" evidence="5">
    <location>
        <begin position="493"/>
        <end position="503"/>
    </location>
</feature>
<feature type="region of interest" description="Disordered" evidence="5">
    <location>
        <begin position="493"/>
        <end position="518"/>
    </location>
</feature>
<dbReference type="EMBL" id="JABEBT010000027">
    <property type="protein sequence ID" value="KAF7636715.1"/>
    <property type="molecule type" value="Genomic_DNA"/>
</dbReference>
<evidence type="ECO:0008006" key="8">
    <source>
        <dbReference type="Google" id="ProtNLM"/>
    </source>
</evidence>
<accession>A0A8S9ZT99</accession>
<feature type="compositionally biased region" description="Low complexity" evidence="5">
    <location>
        <begin position="504"/>
        <end position="518"/>
    </location>
</feature>
<reference evidence="6" key="1">
    <citation type="journal article" date="2020" name="Ecol. Evol.">
        <title>Genome structure and content of the rice root-knot nematode (Meloidogyne graminicola).</title>
        <authorList>
            <person name="Phan N.T."/>
            <person name="Danchin E.G.J."/>
            <person name="Klopp C."/>
            <person name="Perfus-Barbeoch L."/>
            <person name="Kozlowski D.K."/>
            <person name="Koutsovoulos G.D."/>
            <person name="Lopez-Roques C."/>
            <person name="Bouchez O."/>
            <person name="Zahm M."/>
            <person name="Besnard G."/>
            <person name="Bellafiore S."/>
        </authorList>
    </citation>
    <scope>NUCLEOTIDE SEQUENCE</scope>
    <source>
        <strain evidence="6">VN-18</strain>
    </source>
</reference>
<keyword evidence="7" id="KW-1185">Reference proteome</keyword>
<evidence type="ECO:0000256" key="4">
    <source>
        <dbReference type="PROSITE-ProRule" id="PRU00023"/>
    </source>
</evidence>
<keyword evidence="2" id="KW-0677">Repeat</keyword>
<dbReference type="PROSITE" id="PS50297">
    <property type="entry name" value="ANK_REP_REGION"/>
    <property type="match status" value="4"/>
</dbReference>
<feature type="compositionally biased region" description="Basic and acidic residues" evidence="5">
    <location>
        <begin position="630"/>
        <end position="643"/>
    </location>
</feature>
<feature type="compositionally biased region" description="Low complexity" evidence="5">
    <location>
        <begin position="535"/>
        <end position="548"/>
    </location>
</feature>
<dbReference type="InterPro" id="IPR051226">
    <property type="entry name" value="PP1_Regulatory_Subunit"/>
</dbReference>
<dbReference type="CDD" id="cd21930">
    <property type="entry name" value="IPD_PPP1R12"/>
    <property type="match status" value="1"/>
</dbReference>
<sequence length="756" mass="84817">MPLSRLYSFHEAIGLAVIDGNMDIVRFLVQHNADINAQDNEGWTPLHTAVCCGNLNITKYLYEHNADLACVNIDKELPIDLAESDEIRKYLQEVMQLKNIDEKTARESEYDKMLEDCKSLIQSGCSLDTPQPKTGATLLHLAASRGYIKIIEMLLAAGANVNALDFEDWTPLHAAEHWGESEAARILLEHGATFEAIVEQPAVTKIPITPLPTERTKSSSIDCGKPSSSIIENTTNLRSPPASAPLVQSARLFWNSIENKGLKNGNGQNVQHQQNYPIVTTQLHQQQFLRFRQKFALGDNQSSVESSGNSTSSVASLTNNSRKQSPFAFVAGEQQKQQPLTNTTTTIISSSSLLPIFKRAESLKVPGSTFNNNNGVTGVYIDPSKPPLQQLQPQQQFMLWRQKTVTSKDLLKDPKERKFILQPRKPIKEGEELSNETRPLKTFTSKDLLKDPIERKNFSKTTKIILKPKKPIKELDDKPKPLIPLTATFTTNIPNAEGTTIKPSESSSSSSFADSRSLSPIVNTPFVTVRKQSLQQTTPPTQPTSQTESESERKAKSRLKLLTRRSTQGVTLEQLGEAAARHNGSHNNTNSNGNCNNHQTNSTIGECAKQANEKLNYFIENRKLRQQVEEAEKDCRQRPREDCNSVSNSSSDDSLNGDALKQVAEMKLKLQEMETEITVLEGAFGRSETQLKRFKTIAEQSEKESEELQKQNRQLKKELRDKDQALEECKETINHLQSRLEKMRNMFLVNCFSRFN</sequence>
<dbReference type="PANTHER" id="PTHR24179:SF21">
    <property type="entry name" value="MYOSIN BINDING SUBUNIT, ISOFORM O"/>
    <property type="match status" value="1"/>
</dbReference>
<dbReference type="PROSITE" id="PS50088">
    <property type="entry name" value="ANK_REPEAT"/>
    <property type="match status" value="4"/>
</dbReference>
<dbReference type="Pfam" id="PF12796">
    <property type="entry name" value="Ank_2"/>
    <property type="match status" value="2"/>
</dbReference>
<dbReference type="InterPro" id="IPR002110">
    <property type="entry name" value="Ankyrin_rpt"/>
</dbReference>
<dbReference type="Proteomes" id="UP000605970">
    <property type="component" value="Unassembled WGS sequence"/>
</dbReference>
<feature type="repeat" description="ANK" evidence="4">
    <location>
        <begin position="167"/>
        <end position="199"/>
    </location>
</feature>
<dbReference type="InterPro" id="IPR036770">
    <property type="entry name" value="Ankyrin_rpt-contain_sf"/>
</dbReference>
<feature type="repeat" description="ANK" evidence="4">
    <location>
        <begin position="134"/>
        <end position="166"/>
    </location>
</feature>
<dbReference type="Gene3D" id="6.10.140.390">
    <property type="match status" value="1"/>
</dbReference>
<comment type="similarity">
    <text evidence="3">Belongs to the NRARP family.</text>
</comment>
<dbReference type="GO" id="GO:0004857">
    <property type="term" value="F:enzyme inhibitor activity"/>
    <property type="evidence" value="ECO:0007669"/>
    <property type="project" value="TreeGrafter"/>
</dbReference>
<feature type="compositionally biased region" description="Low complexity" evidence="5">
    <location>
        <begin position="644"/>
        <end position="656"/>
    </location>
</feature>
<dbReference type="AlphaFoldDB" id="A0A8S9ZT99"/>
<keyword evidence="1" id="KW-0217">Developmental protein</keyword>
<dbReference type="GO" id="GO:0019208">
    <property type="term" value="F:phosphatase regulator activity"/>
    <property type="evidence" value="ECO:0007669"/>
    <property type="project" value="TreeGrafter"/>
</dbReference>
<feature type="repeat" description="ANK" evidence="4">
    <location>
        <begin position="8"/>
        <end position="40"/>
    </location>
</feature>
<dbReference type="PANTHER" id="PTHR24179">
    <property type="entry name" value="PROTEIN PHOSPHATASE 1 REGULATORY SUBUNIT 12"/>
    <property type="match status" value="1"/>
</dbReference>
<evidence type="ECO:0000256" key="1">
    <source>
        <dbReference type="ARBA" id="ARBA00022473"/>
    </source>
</evidence>
<feature type="region of interest" description="Disordered" evidence="5">
    <location>
        <begin position="530"/>
        <end position="571"/>
    </location>
</feature>
<name>A0A8S9ZT99_9BILA</name>
<evidence type="ECO:0000313" key="6">
    <source>
        <dbReference type="EMBL" id="KAF7636715.1"/>
    </source>
</evidence>
<dbReference type="PRINTS" id="PR01415">
    <property type="entry name" value="ANKYRIN"/>
</dbReference>
<evidence type="ECO:0000313" key="7">
    <source>
        <dbReference type="Proteomes" id="UP000605970"/>
    </source>
</evidence>
<feature type="region of interest" description="Disordered" evidence="5">
    <location>
        <begin position="630"/>
        <end position="656"/>
    </location>
</feature>
<evidence type="ECO:0000256" key="5">
    <source>
        <dbReference type="SAM" id="MobiDB-lite"/>
    </source>
</evidence>
<comment type="caution">
    <text evidence="6">The sequence shown here is derived from an EMBL/GenBank/DDBJ whole genome shotgun (WGS) entry which is preliminary data.</text>
</comment>
<evidence type="ECO:0000256" key="3">
    <source>
        <dbReference type="ARBA" id="ARBA00038386"/>
    </source>
</evidence>
<dbReference type="Gene3D" id="1.25.40.20">
    <property type="entry name" value="Ankyrin repeat-containing domain"/>
    <property type="match status" value="2"/>
</dbReference>
<keyword evidence="4" id="KW-0040">ANK repeat</keyword>
<gene>
    <name evidence="6" type="ORF">Mgra_00003896</name>
</gene>